<protein>
    <submittedName>
        <fullName evidence="3">LysM domain-containing protein</fullName>
    </submittedName>
</protein>
<dbReference type="SUPFAM" id="SSF54106">
    <property type="entry name" value="LysM domain"/>
    <property type="match status" value="1"/>
</dbReference>
<comment type="caution">
    <text evidence="3">The sequence shown here is derived from an EMBL/GenBank/DDBJ whole genome shotgun (WGS) entry which is preliminary data.</text>
</comment>
<proteinExistence type="predicted"/>
<dbReference type="InterPro" id="IPR018392">
    <property type="entry name" value="LysM"/>
</dbReference>
<dbReference type="InterPro" id="IPR052196">
    <property type="entry name" value="Bact_Kbp"/>
</dbReference>
<dbReference type="PROSITE" id="PS51782">
    <property type="entry name" value="LYSM"/>
    <property type="match status" value="1"/>
</dbReference>
<name>A0A495BH67_VOGIN</name>
<dbReference type="Gene3D" id="3.10.350.10">
    <property type="entry name" value="LysM domain"/>
    <property type="match status" value="1"/>
</dbReference>
<dbReference type="RefSeq" id="WP_120810176.1">
    <property type="nucleotide sequence ID" value="NZ_RBID01000013.1"/>
</dbReference>
<feature type="signal peptide" evidence="1">
    <location>
        <begin position="1"/>
        <end position="20"/>
    </location>
</feature>
<dbReference type="CDD" id="cd00118">
    <property type="entry name" value="LysM"/>
    <property type="match status" value="1"/>
</dbReference>
<dbReference type="SMART" id="SM00257">
    <property type="entry name" value="LysM"/>
    <property type="match status" value="1"/>
</dbReference>
<dbReference type="EMBL" id="RBID01000013">
    <property type="protein sequence ID" value="RKQ60014.1"/>
    <property type="molecule type" value="Genomic_DNA"/>
</dbReference>
<reference evidence="3 4" key="1">
    <citation type="submission" date="2018-10" db="EMBL/GenBank/DDBJ databases">
        <title>Genomic Encyclopedia of Type Strains, Phase IV (KMG-IV): sequencing the most valuable type-strain genomes for metagenomic binning, comparative biology and taxonomic classification.</title>
        <authorList>
            <person name="Goeker M."/>
        </authorList>
    </citation>
    <scope>NUCLEOTIDE SEQUENCE [LARGE SCALE GENOMIC DNA]</scope>
    <source>
        <strain evidence="3 4">DSM 3303</strain>
    </source>
</reference>
<dbReference type="Pfam" id="PF01476">
    <property type="entry name" value="LysM"/>
    <property type="match status" value="1"/>
</dbReference>
<gene>
    <name evidence="3" type="ORF">C8E02_1358</name>
</gene>
<feature type="chain" id="PRO_5019811622" evidence="1">
    <location>
        <begin position="21"/>
        <end position="338"/>
    </location>
</feature>
<dbReference type="InterPro" id="IPR036779">
    <property type="entry name" value="LysM_dom_sf"/>
</dbReference>
<evidence type="ECO:0000313" key="4">
    <source>
        <dbReference type="Proteomes" id="UP000279384"/>
    </source>
</evidence>
<accession>A0A495BH67</accession>
<feature type="domain" description="LysM" evidence="2">
    <location>
        <begin position="31"/>
        <end position="80"/>
    </location>
</feature>
<dbReference type="PANTHER" id="PTHR34700:SF4">
    <property type="entry name" value="PHAGE-LIKE ELEMENT PBSX PROTEIN XKDP"/>
    <property type="match status" value="1"/>
</dbReference>
<sequence>MFKPIIPLILALGLSAAAFADTLVLRPDAPQRYVVKRGDTLWDISGRYLTAPWKWPQLWNMNRDEVKNPHWIYPGNVLYLEMVDGKPRLRLDSSALRVVKLSPRVRAEQLDSAIPTIPARIIDPFLKRPLLIEDEASYLQSPKIIAGPDNRVILSTTDRAYSQGLDSGGLWQAYRLGRTITDPDSNEVLGHEATYGGDLMVDKLDEVSTLSVRKIAEEVLVGDHLLKSLPAPRLNYTPHEPPPELEGSIVTSYAGVNEIGQQFNVLINRGARDGVEVGHVFGIYRAPRQISVDKKQQVTLPSEKVGRLIVFRVFNKASYALVLDATQPIMIKDRIAQP</sequence>
<evidence type="ECO:0000259" key="2">
    <source>
        <dbReference type="PROSITE" id="PS51782"/>
    </source>
</evidence>
<dbReference type="AlphaFoldDB" id="A0A495BH67"/>
<dbReference type="PANTHER" id="PTHR34700">
    <property type="entry name" value="POTASSIUM BINDING PROTEIN KBP"/>
    <property type="match status" value="1"/>
</dbReference>
<keyword evidence="1" id="KW-0732">Signal</keyword>
<evidence type="ECO:0000313" key="3">
    <source>
        <dbReference type="EMBL" id="RKQ60014.1"/>
    </source>
</evidence>
<organism evidence="3 4">
    <name type="scientific">Vogesella indigofera</name>
    <name type="common">Pseudomonas indigofera</name>
    <dbReference type="NCBI Taxonomy" id="45465"/>
    <lineage>
        <taxon>Bacteria</taxon>
        <taxon>Pseudomonadati</taxon>
        <taxon>Pseudomonadota</taxon>
        <taxon>Betaproteobacteria</taxon>
        <taxon>Neisseriales</taxon>
        <taxon>Chromobacteriaceae</taxon>
        <taxon>Vogesella</taxon>
    </lineage>
</organism>
<evidence type="ECO:0000256" key="1">
    <source>
        <dbReference type="SAM" id="SignalP"/>
    </source>
</evidence>
<dbReference type="Proteomes" id="UP000279384">
    <property type="component" value="Unassembled WGS sequence"/>
</dbReference>